<protein>
    <submittedName>
        <fullName evidence="2">Uncharacterized protein</fullName>
    </submittedName>
</protein>
<comment type="caution">
    <text evidence="2">The sequence shown here is derived from an EMBL/GenBank/DDBJ whole genome shotgun (WGS) entry which is preliminary data.</text>
</comment>
<feature type="compositionally biased region" description="Low complexity" evidence="1">
    <location>
        <begin position="268"/>
        <end position="287"/>
    </location>
</feature>
<dbReference type="AlphaFoldDB" id="A0AAD3DUQ3"/>
<evidence type="ECO:0000313" key="3">
    <source>
        <dbReference type="Proteomes" id="UP001054857"/>
    </source>
</evidence>
<dbReference type="Proteomes" id="UP001054857">
    <property type="component" value="Unassembled WGS sequence"/>
</dbReference>
<evidence type="ECO:0000256" key="1">
    <source>
        <dbReference type="SAM" id="MobiDB-lite"/>
    </source>
</evidence>
<feature type="non-terminal residue" evidence="2">
    <location>
        <position position="1"/>
    </location>
</feature>
<name>A0AAD3DUQ3_9CHLO</name>
<dbReference type="EMBL" id="BMAR01000023">
    <property type="protein sequence ID" value="GFR48450.1"/>
    <property type="molecule type" value="Genomic_DNA"/>
</dbReference>
<feature type="compositionally biased region" description="Gly residues" evidence="1">
    <location>
        <begin position="252"/>
        <end position="267"/>
    </location>
</feature>
<gene>
    <name evidence="2" type="ORF">Agub_g10351</name>
</gene>
<feature type="region of interest" description="Disordered" evidence="1">
    <location>
        <begin position="247"/>
        <end position="290"/>
    </location>
</feature>
<feature type="region of interest" description="Disordered" evidence="1">
    <location>
        <begin position="358"/>
        <end position="386"/>
    </location>
</feature>
<reference evidence="2 3" key="1">
    <citation type="journal article" date="2021" name="Sci. Rep.">
        <title>Genome sequencing of the multicellular alga Astrephomene provides insights into convergent evolution of germ-soma differentiation.</title>
        <authorList>
            <person name="Yamashita S."/>
            <person name="Yamamoto K."/>
            <person name="Matsuzaki R."/>
            <person name="Suzuki S."/>
            <person name="Yamaguchi H."/>
            <person name="Hirooka S."/>
            <person name="Minakuchi Y."/>
            <person name="Miyagishima S."/>
            <person name="Kawachi M."/>
            <person name="Toyoda A."/>
            <person name="Nozaki H."/>
        </authorList>
    </citation>
    <scope>NUCLEOTIDE SEQUENCE [LARGE SCALE GENOMIC DNA]</scope>
    <source>
        <strain evidence="2 3">NIES-4017</strain>
    </source>
</reference>
<organism evidence="2 3">
    <name type="scientific">Astrephomene gubernaculifera</name>
    <dbReference type="NCBI Taxonomy" id="47775"/>
    <lineage>
        <taxon>Eukaryota</taxon>
        <taxon>Viridiplantae</taxon>
        <taxon>Chlorophyta</taxon>
        <taxon>core chlorophytes</taxon>
        <taxon>Chlorophyceae</taxon>
        <taxon>CS clade</taxon>
        <taxon>Chlamydomonadales</taxon>
        <taxon>Astrephomenaceae</taxon>
        <taxon>Astrephomene</taxon>
    </lineage>
</organism>
<keyword evidence="3" id="KW-1185">Reference proteome</keyword>
<proteinExistence type="predicted"/>
<evidence type="ECO:0000313" key="2">
    <source>
        <dbReference type="EMBL" id="GFR48450.1"/>
    </source>
</evidence>
<sequence>MARFIAEDAGLWALPPSRSRQPRLEMPFQRERSMHLLLLYVHALAMGLSYACFAKFDCSGEGQFLPMTSNLLTRYPCNGSMLSRAAFILRHLPHAIYDTLQLTQSRWVSVAMALCLLRLPLVHLLPPEKYDVMGQVLTYTSRIIPMAWHVFVYGHTAEPSAHSVWFYTGFNPFLDLFLFFTTPVNPPHFLLEALTGLVNLAGIALLSYNSGRLHPQSGMSPMTVLPCQMLTFAACLALAWTGSSRRRRGAARRGGGGSSAGGVGQGAAGAQSPGEAGQAPKASSSSLAGGGSGGGKLLAAGCQPLSGKGAEHGEAEGCSALRHSGNIATDHVEAAAPVVPAASPSDLGHPGQLQLHLGRQHSHEEPPEPHACSSEETTRHQQGLGHVPLPPCPTAAAAAPQAPVRRLAPYRPFVKHHLLYAKIPGFEPTQITPGFE</sequence>
<accession>A0AAD3DUQ3</accession>